<dbReference type="PROSITE" id="PS00032">
    <property type="entry name" value="ANTENNAPEDIA"/>
    <property type="match status" value="1"/>
</dbReference>
<dbReference type="GO" id="GO:0048704">
    <property type="term" value="P:embryonic skeletal system morphogenesis"/>
    <property type="evidence" value="ECO:0007669"/>
    <property type="project" value="TreeGrafter"/>
</dbReference>
<keyword evidence="6" id="KW-0371">Homeobox</keyword>
<accession>A0A8C4K126</accession>
<proteinExistence type="inferred from homology"/>
<feature type="compositionally biased region" description="Gly residues" evidence="10">
    <location>
        <begin position="268"/>
        <end position="282"/>
    </location>
</feature>
<comment type="subcellular location">
    <subcellularLocation>
        <location evidence="2">Nucleus</location>
    </subcellularLocation>
</comment>
<dbReference type="AlphaFoldDB" id="A0A8C4K126"/>
<dbReference type="GO" id="GO:0005654">
    <property type="term" value="C:nucleoplasm"/>
    <property type="evidence" value="ECO:0007669"/>
    <property type="project" value="TreeGrafter"/>
</dbReference>
<keyword evidence="3" id="KW-0217">Developmental protein</keyword>
<feature type="compositionally biased region" description="Low complexity" evidence="10">
    <location>
        <begin position="102"/>
        <end position="123"/>
    </location>
</feature>
<feature type="region of interest" description="Disordered" evidence="10">
    <location>
        <begin position="165"/>
        <end position="284"/>
    </location>
</feature>
<keyword evidence="4" id="KW-0805">Transcription regulation</keyword>
<evidence type="ECO:0000256" key="7">
    <source>
        <dbReference type="ARBA" id="ARBA00023163"/>
    </source>
</evidence>
<dbReference type="PANTHER" id="PTHR45771:SF9">
    <property type="entry name" value="HOMEOBOX PROTEIN HOX-C4"/>
    <property type="match status" value="1"/>
</dbReference>
<reference evidence="11" key="1">
    <citation type="submission" date="2025-08" db="UniProtKB">
        <authorList>
            <consortium name="Ensembl"/>
        </authorList>
    </citation>
    <scope>IDENTIFICATION</scope>
</reference>
<evidence type="ECO:0000256" key="9">
    <source>
        <dbReference type="ARBA" id="ARBA00038235"/>
    </source>
</evidence>
<evidence type="ECO:0000313" key="11">
    <source>
        <dbReference type="Ensembl" id="ENSDNVP00000017232.1"/>
    </source>
</evidence>
<feature type="compositionally biased region" description="Low complexity" evidence="10">
    <location>
        <begin position="202"/>
        <end position="225"/>
    </location>
</feature>
<comment type="function">
    <text evidence="1">Sequence-specific transcription factor which is part of a developmental regulatory system that provides cells with specific positional identities on the anterior-posterior axis.</text>
</comment>
<evidence type="ECO:0000256" key="6">
    <source>
        <dbReference type="ARBA" id="ARBA00023155"/>
    </source>
</evidence>
<feature type="region of interest" description="Disordered" evidence="10">
    <location>
        <begin position="71"/>
        <end position="131"/>
    </location>
</feature>
<dbReference type="GO" id="GO:0000978">
    <property type="term" value="F:RNA polymerase II cis-regulatory region sequence-specific DNA binding"/>
    <property type="evidence" value="ECO:0007669"/>
    <property type="project" value="TreeGrafter"/>
</dbReference>
<comment type="similarity">
    <text evidence="9">Belongs to the Antp homeobox family. Deformed subfamily.</text>
</comment>
<keyword evidence="7" id="KW-0804">Transcription</keyword>
<reference evidence="11" key="2">
    <citation type="submission" date="2025-09" db="UniProtKB">
        <authorList>
            <consortium name="Ensembl"/>
        </authorList>
    </citation>
    <scope>IDENTIFICATION</scope>
</reference>
<dbReference type="Proteomes" id="UP000694423">
    <property type="component" value="Unplaced"/>
</dbReference>
<dbReference type="GO" id="GO:0000981">
    <property type="term" value="F:DNA-binding transcription factor activity, RNA polymerase II-specific"/>
    <property type="evidence" value="ECO:0007669"/>
    <property type="project" value="TreeGrafter"/>
</dbReference>
<keyword evidence="5" id="KW-0238">DNA-binding</keyword>
<dbReference type="InterPro" id="IPR050609">
    <property type="entry name" value="Antp_homeobox_Deformed_sf"/>
</dbReference>
<keyword evidence="12" id="KW-1185">Reference proteome</keyword>
<name>A0A8C4K126_DRONO</name>
<evidence type="ECO:0000313" key="12">
    <source>
        <dbReference type="Proteomes" id="UP000694423"/>
    </source>
</evidence>
<evidence type="ECO:0000256" key="10">
    <source>
        <dbReference type="SAM" id="MobiDB-lite"/>
    </source>
</evidence>
<dbReference type="InterPro" id="IPR001827">
    <property type="entry name" value="Homeobox_Antennapedia_CS"/>
</dbReference>
<keyword evidence="8" id="KW-0539">Nucleus</keyword>
<evidence type="ECO:0000256" key="3">
    <source>
        <dbReference type="ARBA" id="ARBA00022473"/>
    </source>
</evidence>
<sequence>MIMSSYLMDSNYIDPKFPPCEEYSQNNYIPDHSPEYYSRTRESSYPHHHQELYPVPRPSFPDRQYSCASIQAAGNAAAHQRGPGPAAGGRHLPEKAQQLCEPAALSTSATTPAPAPAACGQPAPEHPHGTAAKQPVVYPWMKKIHVSTGMQLLFSSPSRYGGRCVLSPCARPPKISRGGKKGKKKRREGRSGGQTSLPLFPPELLALPAGPSIAPSAPSHVSNPHCQKKPQNPPNQRKPSPLPKKVCSPGIKTRMQIRAGGRKPGEQDAGGGGEGRGGGFGCGQRCKTAQIFSSER</sequence>
<dbReference type="GO" id="GO:0045944">
    <property type="term" value="P:positive regulation of transcription by RNA polymerase II"/>
    <property type="evidence" value="ECO:0007669"/>
    <property type="project" value="TreeGrafter"/>
</dbReference>
<evidence type="ECO:0000256" key="5">
    <source>
        <dbReference type="ARBA" id="ARBA00023125"/>
    </source>
</evidence>
<evidence type="ECO:0000256" key="1">
    <source>
        <dbReference type="ARBA" id="ARBA00003263"/>
    </source>
</evidence>
<protein>
    <submittedName>
        <fullName evidence="11">Homeobox C4</fullName>
    </submittedName>
</protein>
<feature type="compositionally biased region" description="Basic residues" evidence="10">
    <location>
        <begin position="177"/>
        <end position="188"/>
    </location>
</feature>
<dbReference type="PANTHER" id="PTHR45771">
    <property type="entry name" value="HOMEOTIC PROTEIN DEFORMED"/>
    <property type="match status" value="1"/>
</dbReference>
<organism evidence="11 12">
    <name type="scientific">Dromaius novaehollandiae</name>
    <name type="common">Emu</name>
    <dbReference type="NCBI Taxonomy" id="8790"/>
    <lineage>
        <taxon>Eukaryota</taxon>
        <taxon>Metazoa</taxon>
        <taxon>Chordata</taxon>
        <taxon>Craniata</taxon>
        <taxon>Vertebrata</taxon>
        <taxon>Euteleostomi</taxon>
        <taxon>Archelosauria</taxon>
        <taxon>Archosauria</taxon>
        <taxon>Dinosauria</taxon>
        <taxon>Saurischia</taxon>
        <taxon>Theropoda</taxon>
        <taxon>Coelurosauria</taxon>
        <taxon>Aves</taxon>
        <taxon>Palaeognathae</taxon>
        <taxon>Casuariiformes</taxon>
        <taxon>Dromaiidae</taxon>
        <taxon>Dromaius</taxon>
    </lineage>
</organism>
<evidence type="ECO:0000256" key="2">
    <source>
        <dbReference type="ARBA" id="ARBA00004123"/>
    </source>
</evidence>
<dbReference type="Ensembl" id="ENSDNVT00000020723.1">
    <property type="protein sequence ID" value="ENSDNVP00000017232.1"/>
    <property type="gene ID" value="ENSDNVG00000012057.1"/>
</dbReference>
<evidence type="ECO:0000256" key="4">
    <source>
        <dbReference type="ARBA" id="ARBA00023015"/>
    </source>
</evidence>
<dbReference type="GO" id="GO:0009952">
    <property type="term" value="P:anterior/posterior pattern specification"/>
    <property type="evidence" value="ECO:0007669"/>
    <property type="project" value="TreeGrafter"/>
</dbReference>
<evidence type="ECO:0000256" key="8">
    <source>
        <dbReference type="ARBA" id="ARBA00023242"/>
    </source>
</evidence>